<comment type="caution">
    <text evidence="1">The sequence shown here is derived from an EMBL/GenBank/DDBJ whole genome shotgun (WGS) entry which is preliminary data.</text>
</comment>
<dbReference type="AlphaFoldDB" id="A0A3R9RIU1"/>
<dbReference type="Proteomes" id="UP000278149">
    <property type="component" value="Unassembled WGS sequence"/>
</dbReference>
<evidence type="ECO:0000313" key="2">
    <source>
        <dbReference type="Proteomes" id="UP000278149"/>
    </source>
</evidence>
<accession>A0A3R9RIU1</accession>
<name>A0A3R9RIU1_9CREN</name>
<dbReference type="InterPro" id="IPR036390">
    <property type="entry name" value="WH_DNA-bd_sf"/>
</dbReference>
<dbReference type="GeneID" id="6093419"/>
<dbReference type="EMBL" id="RCOR01000019">
    <property type="protein sequence ID" value="RSN69319.1"/>
    <property type="molecule type" value="Genomic_DNA"/>
</dbReference>
<organism evidence="1 2">
    <name type="scientific">Candidatus Korarchaeum cryptofilum</name>
    <dbReference type="NCBI Taxonomy" id="498846"/>
    <lineage>
        <taxon>Archaea</taxon>
        <taxon>Thermoproteota</taxon>
        <taxon>Candidatus Korarchaeia</taxon>
        <taxon>Candidatus Korarchaeales</taxon>
        <taxon>Candidatus Korarchaeaceae</taxon>
        <taxon>Candidatus Korarchaeum</taxon>
    </lineage>
</organism>
<reference evidence="1 2" key="1">
    <citation type="submission" date="2018-10" db="EMBL/GenBank/DDBJ databases">
        <title>Co-occurring genomic capacity for anaerobic methane metabolism and dissimilatory sulfite reduction discovered in the Korarchaeota.</title>
        <authorList>
            <person name="Mckay L.J."/>
            <person name="Dlakic M."/>
            <person name="Fields M.W."/>
            <person name="Delmont T.O."/>
            <person name="Eren A.M."/>
            <person name="Jay Z.J."/>
            <person name="Klingelsmith K.B."/>
            <person name="Rusch D.B."/>
            <person name="Inskeep W.P."/>
        </authorList>
    </citation>
    <scope>NUCLEOTIDE SEQUENCE [LARGE SCALE GENOMIC DNA]</scope>
    <source>
        <strain evidence="1 2">WS</strain>
    </source>
</reference>
<protein>
    <submittedName>
        <fullName evidence="1">Uncharacterized protein</fullName>
    </submittedName>
</protein>
<proteinExistence type="predicted"/>
<gene>
    <name evidence="1" type="ORF">D9Q81_03865</name>
</gene>
<dbReference type="SUPFAM" id="SSF46785">
    <property type="entry name" value="Winged helix' DNA-binding domain"/>
    <property type="match status" value="1"/>
</dbReference>
<sequence length="109" mass="12296">MGDGDAPPISMIDPSLREALILFGLFKLSPRQKAVLTLTLRYENKISASSMAKIANEEFNIPLSSFWFALRDLRRLKLIEFGDGTPIKLTEAGKMIAQALSGVRWWERE</sequence>
<dbReference type="RefSeq" id="WP_012308787.1">
    <property type="nucleotide sequence ID" value="NZ_RCOR01000019.1"/>
</dbReference>
<evidence type="ECO:0000313" key="1">
    <source>
        <dbReference type="EMBL" id="RSN69319.1"/>
    </source>
</evidence>